<evidence type="ECO:0000259" key="8">
    <source>
        <dbReference type="Pfam" id="PF02441"/>
    </source>
</evidence>
<comment type="subunit">
    <text evidence="6">Oligomer.</text>
</comment>
<dbReference type="InterPro" id="IPR003382">
    <property type="entry name" value="Flavoprotein"/>
</dbReference>
<evidence type="ECO:0000256" key="4">
    <source>
        <dbReference type="ARBA" id="ARBA00022679"/>
    </source>
</evidence>
<evidence type="ECO:0000256" key="2">
    <source>
        <dbReference type="ARBA" id="ARBA00022630"/>
    </source>
</evidence>
<dbReference type="NCBIfam" id="NF004685">
    <property type="entry name" value="PRK06029.1"/>
    <property type="match status" value="1"/>
</dbReference>
<dbReference type="InterPro" id="IPR036551">
    <property type="entry name" value="Flavin_trans-like"/>
</dbReference>
<feature type="region of interest" description="Disordered" evidence="7">
    <location>
        <begin position="19"/>
        <end position="43"/>
    </location>
</feature>
<evidence type="ECO:0000256" key="3">
    <source>
        <dbReference type="ARBA" id="ARBA00022643"/>
    </source>
</evidence>
<comment type="caution">
    <text evidence="9">The sequence shown here is derived from an EMBL/GenBank/DDBJ whole genome shotgun (WGS) entry which is preliminary data.</text>
</comment>
<keyword evidence="6" id="KW-0496">Mitochondrion</keyword>
<dbReference type="VEuPathDB" id="FungiDB:BO70DRAFT_419731"/>
<keyword evidence="10" id="KW-1185">Reference proteome</keyword>
<dbReference type="EC" id="2.5.1.129" evidence="6"/>
<dbReference type="EMBL" id="MSFL01000005">
    <property type="protein sequence ID" value="PWY88179.1"/>
    <property type="molecule type" value="Genomic_DNA"/>
</dbReference>
<keyword evidence="1 6" id="KW-0637">Prenyltransferase</keyword>
<dbReference type="GO" id="GO:0016831">
    <property type="term" value="F:carboxy-lyase activity"/>
    <property type="evidence" value="ECO:0007669"/>
    <property type="project" value="TreeGrafter"/>
</dbReference>
<dbReference type="Proteomes" id="UP000247233">
    <property type="component" value="Unassembled WGS sequence"/>
</dbReference>
<evidence type="ECO:0000313" key="10">
    <source>
        <dbReference type="Proteomes" id="UP000247233"/>
    </source>
</evidence>
<feature type="binding site" evidence="6">
    <location>
        <position position="194"/>
    </location>
    <ligand>
        <name>dimethylallyl phosphate</name>
        <dbReference type="ChEBI" id="CHEBI:88052"/>
    </ligand>
</feature>
<keyword evidence="3 6" id="KW-0288">FMN</keyword>
<dbReference type="STRING" id="1448321.A0A317WNX0"/>
<evidence type="ECO:0000256" key="1">
    <source>
        <dbReference type="ARBA" id="ARBA00022602"/>
    </source>
</evidence>
<comment type="similarity">
    <text evidence="5 6">Belongs to the UbiX/PAD1 family.</text>
</comment>
<feature type="binding site" evidence="6">
    <location>
        <position position="210"/>
    </location>
    <ligand>
        <name>dimethylallyl phosphate</name>
        <dbReference type="ChEBI" id="CHEBI:88052"/>
    </ligand>
</feature>
<comment type="subcellular location">
    <subcellularLocation>
        <location evidence="6">Mitochondrion</location>
    </subcellularLocation>
</comment>
<dbReference type="GO" id="GO:0106141">
    <property type="term" value="F:flavin prenyltransferase activity"/>
    <property type="evidence" value="ECO:0007669"/>
    <property type="project" value="UniProtKB-EC"/>
</dbReference>
<accession>A0A317WNX0</accession>
<evidence type="ECO:0000256" key="7">
    <source>
        <dbReference type="SAM" id="MobiDB-lite"/>
    </source>
</evidence>
<comment type="function">
    <text evidence="6">Flavin prenyltransferase that catalyzes the synthesis of the prenylated FMN cofactor (prenyl-FMN) for the ferulic acid decarboxylase FDC1. The prenyltransferase is metal-independent and links a dimethylallyl moiety from dimethylallyl monophosphate (DMAP) to the flavin N5 and C6 atoms of FMN.</text>
</comment>
<keyword evidence="2 6" id="KW-0285">Flavoprotein</keyword>
<dbReference type="PANTHER" id="PTHR43374:SF1">
    <property type="entry name" value="FLAVIN PRENYLTRANSFERASE PAD1, MITOCHONDRIAL"/>
    <property type="match status" value="1"/>
</dbReference>
<dbReference type="NCBIfam" id="TIGR00421">
    <property type="entry name" value="ubiX_pad"/>
    <property type="match status" value="1"/>
</dbReference>
<feature type="binding site" evidence="6">
    <location>
        <position position="164"/>
    </location>
    <ligand>
        <name>FMN</name>
        <dbReference type="ChEBI" id="CHEBI:58210"/>
    </ligand>
</feature>
<sequence>MGRPPTAVLPAACHELPQPRFLNPVPSRAHSTATGPEKSPPRPQRIVVAITGATGTLFGLRLLKVLRGLGIETHLVLSKWAMATMKYETEVSEREVREMASHCYAIKDLSAPPSSGSFLHDGMIIVPCSMKTLAAVRTGFCDDLISRAADVTLKERRKLMLVVRETPLSSIHLDNMLELSRAGAIVFPPVPAFYSRPESIQELVDQSVGRMLDSFGIHCDDFPRWQGFEWNETKRK</sequence>
<feature type="binding site" evidence="6">
    <location>
        <begin position="52"/>
        <end position="54"/>
    </location>
    <ligand>
        <name>FMN</name>
        <dbReference type="ChEBI" id="CHEBI:58210"/>
    </ligand>
</feature>
<dbReference type="SUPFAM" id="SSF52507">
    <property type="entry name" value="Homo-oligomeric flavin-containing Cys decarboxylases, HFCD"/>
    <property type="match status" value="1"/>
</dbReference>
<keyword evidence="4 6" id="KW-0808">Transferase</keyword>
<evidence type="ECO:0000256" key="5">
    <source>
        <dbReference type="ARBA" id="ARBA00060793"/>
    </source>
</evidence>
<feature type="binding site" evidence="6">
    <location>
        <position position="78"/>
    </location>
    <ligand>
        <name>FMN</name>
        <dbReference type="ChEBI" id="CHEBI:58210"/>
    </ligand>
</feature>
<name>A0A317WNX0_9EURO</name>
<dbReference type="FunFam" id="3.40.50.1950:FF:000001">
    <property type="entry name" value="Flavin prenyltransferase UbiX"/>
    <property type="match status" value="1"/>
</dbReference>
<comment type="catalytic activity">
    <reaction evidence="6">
        <text>dimethylallyl phosphate + FMNH2 = prenylated FMNH2 + phosphate</text>
        <dbReference type="Rhea" id="RHEA:37743"/>
        <dbReference type="ChEBI" id="CHEBI:43474"/>
        <dbReference type="ChEBI" id="CHEBI:57618"/>
        <dbReference type="ChEBI" id="CHEBI:87467"/>
        <dbReference type="ChEBI" id="CHEBI:88052"/>
        <dbReference type="EC" id="2.5.1.129"/>
    </reaction>
</comment>
<dbReference type="PANTHER" id="PTHR43374">
    <property type="entry name" value="FLAVIN PRENYLTRANSFERASE"/>
    <property type="match status" value="1"/>
</dbReference>
<evidence type="ECO:0000313" key="9">
    <source>
        <dbReference type="EMBL" id="PWY88179.1"/>
    </source>
</evidence>
<dbReference type="InterPro" id="IPR004507">
    <property type="entry name" value="UbiX-like"/>
</dbReference>
<dbReference type="Pfam" id="PF02441">
    <property type="entry name" value="Flavoprotein"/>
    <property type="match status" value="1"/>
</dbReference>
<dbReference type="OrthoDB" id="5126881at2759"/>
<dbReference type="GO" id="GO:0005739">
    <property type="term" value="C:mitochondrion"/>
    <property type="evidence" value="ECO:0007669"/>
    <property type="project" value="UniProtKB-SubCell"/>
</dbReference>
<dbReference type="AlphaFoldDB" id="A0A317WNX0"/>
<proteinExistence type="inferred from homology"/>
<reference evidence="9 10" key="1">
    <citation type="submission" date="2016-12" db="EMBL/GenBank/DDBJ databases">
        <title>The genomes of Aspergillus section Nigri reveals drivers in fungal speciation.</title>
        <authorList>
            <consortium name="DOE Joint Genome Institute"/>
            <person name="Vesth T.C."/>
            <person name="Nybo J."/>
            <person name="Theobald S."/>
            <person name="Brandl J."/>
            <person name="Frisvad J.C."/>
            <person name="Nielsen K.F."/>
            <person name="Lyhne E.K."/>
            <person name="Kogle M.E."/>
            <person name="Kuo A."/>
            <person name="Riley R."/>
            <person name="Clum A."/>
            <person name="Nolan M."/>
            <person name="Lipzen A."/>
            <person name="Salamov A."/>
            <person name="Henrissat B."/>
            <person name="Wiebenga A."/>
            <person name="De Vries R.P."/>
            <person name="Grigoriev I.V."/>
            <person name="Mortensen U.H."/>
            <person name="Andersen M.R."/>
            <person name="Baker S.E."/>
        </authorList>
    </citation>
    <scope>NUCLEOTIDE SEQUENCE [LARGE SCALE GENOMIC DNA]</scope>
    <source>
        <strain evidence="9 10">CBS 117.55</strain>
    </source>
</reference>
<feature type="domain" description="Flavoprotein" evidence="8">
    <location>
        <begin position="45"/>
        <end position="213"/>
    </location>
</feature>
<protein>
    <recommendedName>
        <fullName evidence="6">Flavin prenyltransferase PAD1, mitochondrial</fullName>
        <ecNumber evidence="6">2.5.1.129</ecNumber>
    </recommendedName>
</protein>
<feature type="binding site" evidence="6">
    <location>
        <begin position="129"/>
        <end position="132"/>
    </location>
    <ligand>
        <name>FMN</name>
        <dbReference type="ChEBI" id="CHEBI:58210"/>
    </ligand>
</feature>
<evidence type="ECO:0000256" key="6">
    <source>
        <dbReference type="HAMAP-Rule" id="MF_03197"/>
    </source>
</evidence>
<dbReference type="HAMAP" id="MF_01984">
    <property type="entry name" value="ubiX_pad"/>
    <property type="match status" value="1"/>
</dbReference>
<gene>
    <name evidence="6" type="primary">PAD1</name>
    <name evidence="9" type="ORF">BO70DRAFT_419731</name>
</gene>
<dbReference type="Gene3D" id="3.40.50.1950">
    <property type="entry name" value="Flavin prenyltransferase-like"/>
    <property type="match status" value="1"/>
</dbReference>
<organism evidence="9 10">
    <name type="scientific">Aspergillus heteromorphus CBS 117.55</name>
    <dbReference type="NCBI Taxonomy" id="1448321"/>
    <lineage>
        <taxon>Eukaryota</taxon>
        <taxon>Fungi</taxon>
        <taxon>Dikarya</taxon>
        <taxon>Ascomycota</taxon>
        <taxon>Pezizomycotina</taxon>
        <taxon>Eurotiomycetes</taxon>
        <taxon>Eurotiomycetidae</taxon>
        <taxon>Eurotiales</taxon>
        <taxon>Aspergillaceae</taxon>
        <taxon>Aspergillus</taxon>
        <taxon>Aspergillus subgen. Circumdati</taxon>
    </lineage>
</organism>